<feature type="binding site" evidence="7">
    <location>
        <position position="104"/>
    </location>
    <ligand>
        <name>Mg(2+)</name>
        <dbReference type="ChEBI" id="CHEBI:18420"/>
    </ligand>
</feature>
<accession>A0A3E2TPV5</accession>
<dbReference type="Gene3D" id="1.20.59.10">
    <property type="entry name" value="Chorismate mutase"/>
    <property type="match status" value="1"/>
</dbReference>
<dbReference type="Pfam" id="PF01202">
    <property type="entry name" value="SKI"/>
    <property type="match status" value="1"/>
</dbReference>
<dbReference type="EMBL" id="QVEP01000010">
    <property type="protein sequence ID" value="RGB80578.1"/>
    <property type="molecule type" value="Genomic_DNA"/>
</dbReference>
<evidence type="ECO:0000256" key="3">
    <source>
        <dbReference type="ARBA" id="ARBA00022741"/>
    </source>
</evidence>
<gene>
    <name evidence="7" type="primary">aroK</name>
    <name evidence="9" type="ORF">DW070_06005</name>
</gene>
<evidence type="ECO:0000256" key="7">
    <source>
        <dbReference type="HAMAP-Rule" id="MF_00109"/>
    </source>
</evidence>
<evidence type="ECO:0000313" key="9">
    <source>
        <dbReference type="EMBL" id="RGB80578.1"/>
    </source>
</evidence>
<dbReference type="SMART" id="SM00830">
    <property type="entry name" value="CM_2"/>
    <property type="match status" value="1"/>
</dbReference>
<dbReference type="PANTHER" id="PTHR21087">
    <property type="entry name" value="SHIKIMATE KINASE"/>
    <property type="match status" value="1"/>
</dbReference>
<dbReference type="PRINTS" id="PR01100">
    <property type="entry name" value="SHIKIMTKNASE"/>
</dbReference>
<dbReference type="InterPro" id="IPR036979">
    <property type="entry name" value="CM_dom_sf"/>
</dbReference>
<evidence type="ECO:0000313" key="10">
    <source>
        <dbReference type="Proteomes" id="UP000260773"/>
    </source>
</evidence>
<feature type="binding site" evidence="7">
    <location>
        <position position="225"/>
    </location>
    <ligand>
        <name>substrate</name>
    </ligand>
</feature>
<evidence type="ECO:0000256" key="1">
    <source>
        <dbReference type="ARBA" id="ARBA00022605"/>
    </source>
</evidence>
<dbReference type="HAMAP" id="MF_00109">
    <property type="entry name" value="Shikimate_kinase"/>
    <property type="match status" value="1"/>
</dbReference>
<keyword evidence="7" id="KW-0963">Cytoplasm</keyword>
<dbReference type="GO" id="GO:0004106">
    <property type="term" value="F:chorismate mutase activity"/>
    <property type="evidence" value="ECO:0007669"/>
    <property type="project" value="InterPro"/>
</dbReference>
<dbReference type="AlphaFoldDB" id="A0A3E2TPV5"/>
<dbReference type="InterPro" id="IPR000623">
    <property type="entry name" value="Shikimate_kinase/TSH1"/>
</dbReference>
<proteinExistence type="inferred from homology"/>
<feature type="domain" description="Chorismate mutase" evidence="8">
    <location>
        <begin position="1"/>
        <end position="88"/>
    </location>
</feature>
<dbReference type="GO" id="GO:0000287">
    <property type="term" value="F:magnesium ion binding"/>
    <property type="evidence" value="ECO:0007669"/>
    <property type="project" value="UniProtKB-UniRule"/>
</dbReference>
<comment type="caution">
    <text evidence="9">The sequence shown here is derived from an EMBL/GenBank/DDBJ whole genome shotgun (WGS) entry which is preliminary data.</text>
</comment>
<organism evidence="9 10">
    <name type="scientific">Coprococcus catus</name>
    <dbReference type="NCBI Taxonomy" id="116085"/>
    <lineage>
        <taxon>Bacteria</taxon>
        <taxon>Bacillati</taxon>
        <taxon>Bacillota</taxon>
        <taxon>Clostridia</taxon>
        <taxon>Lachnospirales</taxon>
        <taxon>Lachnospiraceae</taxon>
        <taxon>Coprococcus</taxon>
    </lineage>
</organism>
<feature type="binding site" evidence="7">
    <location>
        <position position="168"/>
    </location>
    <ligand>
        <name>substrate</name>
    </ligand>
</feature>
<name>A0A3E2TPV5_9FIRM</name>
<dbReference type="Gene3D" id="3.40.50.300">
    <property type="entry name" value="P-loop containing nucleotide triphosphate hydrolases"/>
    <property type="match status" value="1"/>
</dbReference>
<comment type="caution">
    <text evidence="7">Lacks conserved residue(s) required for the propagation of feature annotation.</text>
</comment>
<evidence type="ECO:0000256" key="5">
    <source>
        <dbReference type="ARBA" id="ARBA00022840"/>
    </source>
</evidence>
<keyword evidence="5 7" id="KW-0067">ATP-binding</keyword>
<dbReference type="PROSITE" id="PS51168">
    <property type="entry name" value="CHORISMATE_MUT_2"/>
    <property type="match status" value="1"/>
</dbReference>
<dbReference type="PANTHER" id="PTHR21087:SF16">
    <property type="entry name" value="SHIKIMATE KINASE 1, CHLOROPLASTIC"/>
    <property type="match status" value="1"/>
</dbReference>
<keyword evidence="7" id="KW-0460">Magnesium</keyword>
<dbReference type="UniPathway" id="UPA00053">
    <property type="reaction ID" value="UER00088"/>
</dbReference>
<dbReference type="CDD" id="cd00464">
    <property type="entry name" value="SK"/>
    <property type="match status" value="1"/>
</dbReference>
<dbReference type="SUPFAM" id="SSF48600">
    <property type="entry name" value="Chorismate mutase II"/>
    <property type="match status" value="1"/>
</dbReference>
<feature type="binding site" evidence="7">
    <location>
        <position position="122"/>
    </location>
    <ligand>
        <name>substrate</name>
    </ligand>
</feature>
<dbReference type="Pfam" id="PF01817">
    <property type="entry name" value="CM_2"/>
    <property type="match status" value="1"/>
</dbReference>
<comment type="pathway">
    <text evidence="7">Metabolic intermediate biosynthesis; chorismate biosynthesis; chorismate from D-erythrose 4-phosphate and phosphoenolpyruvate: step 5/7.</text>
</comment>
<reference evidence="9 10" key="1">
    <citation type="submission" date="2018-08" db="EMBL/GenBank/DDBJ databases">
        <title>A genome reference for cultivated species of the human gut microbiota.</title>
        <authorList>
            <person name="Zou Y."/>
            <person name="Xue W."/>
            <person name="Luo G."/>
        </authorList>
    </citation>
    <scope>NUCLEOTIDE SEQUENCE [LARGE SCALE GENOMIC DNA]</scope>
    <source>
        <strain evidence="9 10">AF45-17</strain>
    </source>
</reference>
<keyword evidence="4 7" id="KW-0418">Kinase</keyword>
<comment type="catalytic activity">
    <reaction evidence="7">
        <text>shikimate + ATP = 3-phosphoshikimate + ADP + H(+)</text>
        <dbReference type="Rhea" id="RHEA:13121"/>
        <dbReference type="ChEBI" id="CHEBI:15378"/>
        <dbReference type="ChEBI" id="CHEBI:30616"/>
        <dbReference type="ChEBI" id="CHEBI:36208"/>
        <dbReference type="ChEBI" id="CHEBI:145989"/>
        <dbReference type="ChEBI" id="CHEBI:456216"/>
        <dbReference type="EC" id="2.7.1.71"/>
    </reaction>
</comment>
<dbReference type="GO" id="GO:0005829">
    <property type="term" value="C:cytosol"/>
    <property type="evidence" value="ECO:0007669"/>
    <property type="project" value="TreeGrafter"/>
</dbReference>
<keyword evidence="6 7" id="KW-0057">Aromatic amino acid biosynthesis</keyword>
<comment type="similarity">
    <text evidence="7">Belongs to the shikimate kinase family.</text>
</comment>
<evidence type="ECO:0000256" key="4">
    <source>
        <dbReference type="ARBA" id="ARBA00022777"/>
    </source>
</evidence>
<keyword evidence="1 7" id="KW-0028">Amino-acid biosynthesis</keyword>
<comment type="subunit">
    <text evidence="7">Monomer.</text>
</comment>
<dbReference type="EC" id="2.7.1.71" evidence="7"/>
<dbReference type="SUPFAM" id="SSF52540">
    <property type="entry name" value="P-loop containing nucleoside triphosphate hydrolases"/>
    <property type="match status" value="1"/>
</dbReference>
<keyword evidence="3 7" id="KW-0547">Nucleotide-binding</keyword>
<dbReference type="InterPro" id="IPR036263">
    <property type="entry name" value="Chorismate_II_sf"/>
</dbReference>
<dbReference type="GO" id="GO:0004765">
    <property type="term" value="F:shikimate kinase activity"/>
    <property type="evidence" value="ECO:0007669"/>
    <property type="project" value="UniProtKB-UniRule"/>
</dbReference>
<evidence type="ECO:0000259" key="8">
    <source>
        <dbReference type="PROSITE" id="PS51168"/>
    </source>
</evidence>
<evidence type="ECO:0000256" key="6">
    <source>
        <dbReference type="ARBA" id="ARBA00023141"/>
    </source>
</evidence>
<dbReference type="GO" id="GO:0008652">
    <property type="term" value="P:amino acid biosynthetic process"/>
    <property type="evidence" value="ECO:0007669"/>
    <property type="project" value="UniProtKB-KW"/>
</dbReference>
<dbReference type="InterPro" id="IPR027417">
    <property type="entry name" value="P-loop_NTPase"/>
</dbReference>
<protein>
    <recommendedName>
        <fullName evidence="7">Shikimate kinase</fullName>
        <shortName evidence="7">SK</shortName>
        <ecNumber evidence="7">2.7.1.71</ecNumber>
    </recommendedName>
</protein>
<feature type="binding site" evidence="7">
    <location>
        <position position="146"/>
    </location>
    <ligand>
        <name>substrate</name>
    </ligand>
</feature>
<evidence type="ECO:0000256" key="2">
    <source>
        <dbReference type="ARBA" id="ARBA00022679"/>
    </source>
</evidence>
<dbReference type="InterPro" id="IPR031322">
    <property type="entry name" value="Shikimate/glucono_kinase"/>
</dbReference>
<dbReference type="GO" id="GO:0009073">
    <property type="term" value="P:aromatic amino acid family biosynthetic process"/>
    <property type="evidence" value="ECO:0007669"/>
    <property type="project" value="UniProtKB-KW"/>
</dbReference>
<comment type="function">
    <text evidence="7">Catalyzes the specific phosphorylation of the 3-hydroxyl group of shikimic acid using ATP as a cosubstrate.</text>
</comment>
<feature type="binding site" evidence="7">
    <location>
        <position position="206"/>
    </location>
    <ligand>
        <name>ATP</name>
        <dbReference type="ChEBI" id="CHEBI:30616"/>
    </ligand>
</feature>
<comment type="subcellular location">
    <subcellularLocation>
        <location evidence="7">Cytoplasm</location>
    </subcellularLocation>
</comment>
<dbReference type="InterPro" id="IPR002701">
    <property type="entry name" value="CM_II_prokaryot"/>
</dbReference>
<dbReference type="Proteomes" id="UP000260773">
    <property type="component" value="Unassembled WGS sequence"/>
</dbReference>
<dbReference type="GO" id="GO:0005524">
    <property type="term" value="F:ATP binding"/>
    <property type="evidence" value="ECO:0007669"/>
    <property type="project" value="UniProtKB-UniRule"/>
</dbReference>
<feature type="binding site" evidence="7">
    <location>
        <begin position="100"/>
        <end position="105"/>
    </location>
    <ligand>
        <name>ATP</name>
        <dbReference type="ChEBI" id="CHEBI:30616"/>
    </ligand>
</feature>
<comment type="cofactor">
    <cofactor evidence="7">
        <name>Mg(2+)</name>
        <dbReference type="ChEBI" id="CHEBI:18420"/>
    </cofactor>
    <text evidence="7">Binds 1 Mg(2+) ion per subunit.</text>
</comment>
<dbReference type="GO" id="GO:0009423">
    <property type="term" value="P:chorismate biosynthetic process"/>
    <property type="evidence" value="ECO:0007669"/>
    <property type="project" value="UniProtKB-UniRule"/>
</dbReference>
<keyword evidence="2 7" id="KW-0808">Transferase</keyword>
<sequence>MKELDLLRQELLSCDTQLADILMKRFDVVEKIMALKEKNQMQILQPEQESRQKEALDTELKGNVHQEEIADIYARVLYNSKKIQGKKLFDYNIVLIGFMGAGKSTISAVLRDALAMDVVEMDQVIAEQQGMSISEIFETYGEEYFRNLETQLLIDMQSKQNVIISCGGGVAMRERNVAEMKKNGKVVLLKADPQTILDRVKDSDERPLLNGHKNVEYIADLMEARRAKYEAAADIVVQTDGKSALEICEEMIHKLRSADE</sequence>
<keyword evidence="7" id="KW-0479">Metal-binding</keyword>